<sequence length="613" mass="68900">MSRYQYSPLESDSSIRLIRFGPSLTVEGDPLSIQLIETHLYDNDGFEALSYTWGNMSDKVPIKVGNQILMITPNLNNFLKRLHEDEFEKDHAAAYWADQICINQEDIPERNSQVALMASIYRESRRTLVWLGEAGDSETAALDLIRNIDRLGITRNDPLHLALPSIVETIEARFELATDRTEPGLLNLMNRAWPTWFTRAWVIQEVALAVDCTVRVSKDVFRWESMDLTILGLASVTKKAQGTLSGASVLKTMAAAAIRHIQYCRKSWISKKAQTQHDFLQLLGRLSPTMDCTDPRDRVYAYLSLQGEQRNLEADYALTVEDVFIKTSAALAAASKRLDIFAYTRYPPIGPGCETSHVPSWAIDWRMPSTMSGLAGSAGSSFRASGDYEYSPTPPEDCGRVLRVRGNVVDVLDVLSTGHEFPRTGDPFTLMKCLGRHRIFEMALHLYAGQDTLLEAVPEAALYHRAVKVLLCYDRELDDTDGQWDEQLESALGILRVHEANPGRHDYGGGGSAGFESSVALGDALLRRFTSKTNRKSVRAFYATRHRKLLGLSPPLSRPGDLVCVIHGSRTPIILRESSAGRFRVLGQSYLEDWMYGENIWWREDEAKVFELE</sequence>
<keyword evidence="3" id="KW-1185">Reference proteome</keyword>
<reference evidence="2 3" key="1">
    <citation type="submission" date="2024-09" db="EMBL/GenBank/DDBJ databases">
        <title>Itraconazole resistance in Madurella fahalii resulting from another homologue of gene encoding cytochrome P450 14-alpha sterol demethylase (CYP51).</title>
        <authorList>
            <person name="Yoshioka I."/>
            <person name="Fahal A.H."/>
            <person name="Kaneko S."/>
            <person name="Yaguchi T."/>
        </authorList>
    </citation>
    <scope>NUCLEOTIDE SEQUENCE [LARGE SCALE GENOMIC DNA]</scope>
    <source>
        <strain evidence="2 3">IFM 68171</strain>
    </source>
</reference>
<accession>A0ABQ0G139</accession>
<feature type="domain" description="Heterokaryon incompatibility" evidence="1">
    <location>
        <begin position="46"/>
        <end position="205"/>
    </location>
</feature>
<gene>
    <name evidence="2" type="ORF">MFIFM68171_01475</name>
</gene>
<comment type="caution">
    <text evidence="2">The sequence shown here is derived from an EMBL/GenBank/DDBJ whole genome shotgun (WGS) entry which is preliminary data.</text>
</comment>
<evidence type="ECO:0000313" key="3">
    <source>
        <dbReference type="Proteomes" id="UP001628179"/>
    </source>
</evidence>
<evidence type="ECO:0000313" key="2">
    <source>
        <dbReference type="EMBL" id="GAB1311265.1"/>
    </source>
</evidence>
<dbReference type="GeneID" id="98172220"/>
<dbReference type="PANTHER" id="PTHR24148">
    <property type="entry name" value="ANKYRIN REPEAT DOMAIN-CONTAINING PROTEIN 39 HOMOLOG-RELATED"/>
    <property type="match status" value="1"/>
</dbReference>
<dbReference type="InterPro" id="IPR052895">
    <property type="entry name" value="HetReg/Transcr_Mod"/>
</dbReference>
<dbReference type="EMBL" id="BAAFSV010000001">
    <property type="protein sequence ID" value="GAB1311265.1"/>
    <property type="molecule type" value="Genomic_DNA"/>
</dbReference>
<evidence type="ECO:0000259" key="1">
    <source>
        <dbReference type="Pfam" id="PF06985"/>
    </source>
</evidence>
<dbReference type="Proteomes" id="UP001628179">
    <property type="component" value="Unassembled WGS sequence"/>
</dbReference>
<dbReference type="RefSeq" id="XP_070912998.1">
    <property type="nucleotide sequence ID" value="XM_071056897.1"/>
</dbReference>
<proteinExistence type="predicted"/>
<organism evidence="2 3">
    <name type="scientific">Madurella fahalii</name>
    <dbReference type="NCBI Taxonomy" id="1157608"/>
    <lineage>
        <taxon>Eukaryota</taxon>
        <taxon>Fungi</taxon>
        <taxon>Dikarya</taxon>
        <taxon>Ascomycota</taxon>
        <taxon>Pezizomycotina</taxon>
        <taxon>Sordariomycetes</taxon>
        <taxon>Sordariomycetidae</taxon>
        <taxon>Sordariales</taxon>
        <taxon>Sordariales incertae sedis</taxon>
        <taxon>Madurella</taxon>
    </lineage>
</organism>
<dbReference type="InterPro" id="IPR010730">
    <property type="entry name" value="HET"/>
</dbReference>
<dbReference type="Pfam" id="PF06985">
    <property type="entry name" value="HET"/>
    <property type="match status" value="1"/>
</dbReference>
<dbReference type="PANTHER" id="PTHR24148:SF64">
    <property type="entry name" value="HETEROKARYON INCOMPATIBILITY DOMAIN-CONTAINING PROTEIN"/>
    <property type="match status" value="1"/>
</dbReference>
<protein>
    <submittedName>
        <fullName evidence="2">Heterokaryon incompatibility protein-domain-containing protein</fullName>
    </submittedName>
</protein>
<name>A0ABQ0G139_9PEZI</name>